<reference evidence="1" key="1">
    <citation type="journal article" date="2015" name="Front. Microbiol.">
        <title>Combining genomic sequencing methods to explore viral diversity and reveal potential virus-host interactions.</title>
        <authorList>
            <person name="Chow C.E."/>
            <person name="Winget D.M."/>
            <person name="White R.A.III."/>
            <person name="Hallam S.J."/>
            <person name="Suttle C.A."/>
        </authorList>
    </citation>
    <scope>NUCLEOTIDE SEQUENCE</scope>
    <source>
        <strain evidence="1">Oxic3_1</strain>
    </source>
</reference>
<sequence length="57" mass="5970">MVSATIKDFENSAISVGEVLVCCVLKNPTLSLFLELSTVATKGLLSDLTKGSTVPPM</sequence>
<dbReference type="EMBL" id="KR029607">
    <property type="protein sequence ID" value="AKH48635.1"/>
    <property type="molecule type" value="Genomic_DNA"/>
</dbReference>
<name>A0A0F7L9P1_9VIRU</name>
<evidence type="ECO:0000313" key="1">
    <source>
        <dbReference type="EMBL" id="AKH48635.1"/>
    </source>
</evidence>
<protein>
    <submittedName>
        <fullName evidence="1">Uncharacterized protein</fullName>
    </submittedName>
</protein>
<proteinExistence type="predicted"/>
<reference evidence="1" key="2">
    <citation type="submission" date="2015-03" db="EMBL/GenBank/DDBJ databases">
        <authorList>
            <person name="Chow C.-E.T."/>
            <person name="Winget D.M."/>
            <person name="White R.A.III."/>
            <person name="Hallam S.J."/>
            <person name="Suttle C.A."/>
        </authorList>
    </citation>
    <scope>NUCLEOTIDE SEQUENCE</scope>
    <source>
        <strain evidence="1">Oxic3_1</strain>
    </source>
</reference>
<organism evidence="1">
    <name type="scientific">uncultured marine virus</name>
    <dbReference type="NCBI Taxonomy" id="186617"/>
    <lineage>
        <taxon>Viruses</taxon>
        <taxon>environmental samples</taxon>
    </lineage>
</organism>
<accession>A0A0F7L9P1</accession>